<proteinExistence type="predicted"/>
<gene>
    <name evidence="2" type="ORF">FCE95_08930</name>
</gene>
<dbReference type="AlphaFoldDB" id="A0A4U5JNX7"/>
<evidence type="ECO:0000313" key="3">
    <source>
        <dbReference type="Proteomes" id="UP000308707"/>
    </source>
</evidence>
<evidence type="ECO:0000256" key="1">
    <source>
        <dbReference type="SAM" id="SignalP"/>
    </source>
</evidence>
<comment type="caution">
    <text evidence="2">The sequence shown here is derived from an EMBL/GenBank/DDBJ whole genome shotgun (WGS) entry which is preliminary data.</text>
</comment>
<organism evidence="2 3">
    <name type="scientific">Luteimonas gilva</name>
    <dbReference type="NCBI Taxonomy" id="2572684"/>
    <lineage>
        <taxon>Bacteria</taxon>
        <taxon>Pseudomonadati</taxon>
        <taxon>Pseudomonadota</taxon>
        <taxon>Gammaproteobacteria</taxon>
        <taxon>Lysobacterales</taxon>
        <taxon>Lysobacteraceae</taxon>
        <taxon>Luteimonas</taxon>
    </lineage>
</organism>
<reference evidence="2 3" key="1">
    <citation type="submission" date="2019-04" db="EMBL/GenBank/DDBJ databases">
        <title>Reference strain of H23.</title>
        <authorList>
            <person name="Luo X."/>
        </authorList>
    </citation>
    <scope>NUCLEOTIDE SEQUENCE [LARGE SCALE GENOMIC DNA]</scope>
    <source>
        <strain evidence="2 3">H23</strain>
    </source>
</reference>
<dbReference type="EMBL" id="SZUA01000002">
    <property type="protein sequence ID" value="TKR30251.1"/>
    <property type="molecule type" value="Genomic_DNA"/>
</dbReference>
<accession>A0A4U5JNX7</accession>
<evidence type="ECO:0000313" key="2">
    <source>
        <dbReference type="EMBL" id="TKR30251.1"/>
    </source>
</evidence>
<dbReference type="OrthoDB" id="5958677at2"/>
<feature type="chain" id="PRO_5020576011" evidence="1">
    <location>
        <begin position="21"/>
        <end position="281"/>
    </location>
</feature>
<name>A0A4U5JNX7_9GAMM</name>
<protein>
    <submittedName>
        <fullName evidence="2">Uncharacterized protein</fullName>
    </submittedName>
</protein>
<keyword evidence="1" id="KW-0732">Signal</keyword>
<feature type="signal peptide" evidence="1">
    <location>
        <begin position="1"/>
        <end position="20"/>
    </location>
</feature>
<keyword evidence="3" id="KW-1185">Reference proteome</keyword>
<sequence length="281" mass="30642">MKPGKWIALALLTFSATALAGNPFVGSWKFDPARSRLKAETVRYTDLGGGRMHYSNGATVQYDFAVDGKDHKTVDDRAVSWKQLAPGRWETRTKIAGKTTETAIRTLSSDGQALTVKAEGFLPDGTPYKHDKRYARVGAGRGLAGTWRGEAMDTNNMPDGYVISEDASGNITWAIPTDKQSLVGRFDGRDMKLTGPSAPSDTVFAVTRVSERKIAYVMKTRGKPGQYGTVTISADGQTFTEESWLPGREEDKSTGVLSRYRCPPPGRPMPAGDPAWLCAKR</sequence>
<dbReference type="Proteomes" id="UP000308707">
    <property type="component" value="Unassembled WGS sequence"/>
</dbReference>
<dbReference type="RefSeq" id="WP_137266681.1">
    <property type="nucleotide sequence ID" value="NZ_SZUA01000002.1"/>
</dbReference>